<feature type="transmembrane region" description="Helical" evidence="7">
    <location>
        <begin position="174"/>
        <end position="193"/>
    </location>
</feature>
<keyword evidence="11" id="KW-1185">Reference proteome</keyword>
<dbReference type="SUPFAM" id="SSF90123">
    <property type="entry name" value="ABC transporter transmembrane region"/>
    <property type="match status" value="1"/>
</dbReference>
<evidence type="ECO:0000259" key="8">
    <source>
        <dbReference type="PROSITE" id="PS50893"/>
    </source>
</evidence>
<dbReference type="InterPro" id="IPR003439">
    <property type="entry name" value="ABC_transporter-like_ATP-bd"/>
</dbReference>
<dbReference type="GO" id="GO:0005524">
    <property type="term" value="F:ATP binding"/>
    <property type="evidence" value="ECO:0007669"/>
    <property type="project" value="UniProtKB-KW"/>
</dbReference>
<feature type="transmembrane region" description="Helical" evidence="7">
    <location>
        <begin position="144"/>
        <end position="168"/>
    </location>
</feature>
<dbReference type="CDD" id="cd07346">
    <property type="entry name" value="ABC_6TM_exporters"/>
    <property type="match status" value="1"/>
</dbReference>
<protein>
    <submittedName>
        <fullName evidence="10">ABC transporter ATP-binding protein</fullName>
    </submittedName>
</protein>
<keyword evidence="3" id="KW-0547">Nucleotide-binding</keyword>
<evidence type="ECO:0000313" key="10">
    <source>
        <dbReference type="EMBL" id="TDD01358.1"/>
    </source>
</evidence>
<evidence type="ECO:0000259" key="9">
    <source>
        <dbReference type="PROSITE" id="PS50929"/>
    </source>
</evidence>
<feature type="transmembrane region" description="Helical" evidence="7">
    <location>
        <begin position="262"/>
        <end position="282"/>
    </location>
</feature>
<dbReference type="PANTHER" id="PTHR43394">
    <property type="entry name" value="ATP-DEPENDENT PERMEASE MDL1, MITOCHONDRIAL"/>
    <property type="match status" value="1"/>
</dbReference>
<feature type="transmembrane region" description="Helical" evidence="7">
    <location>
        <begin position="36"/>
        <end position="60"/>
    </location>
</feature>
<evidence type="ECO:0000256" key="6">
    <source>
        <dbReference type="ARBA" id="ARBA00023136"/>
    </source>
</evidence>
<dbReference type="OrthoDB" id="9806127at2"/>
<keyword evidence="5 7" id="KW-1133">Transmembrane helix</keyword>
<comment type="caution">
    <text evidence="10">The sequence shown here is derived from an EMBL/GenBank/DDBJ whole genome shotgun (WGS) entry which is preliminary data.</text>
</comment>
<evidence type="ECO:0000256" key="3">
    <source>
        <dbReference type="ARBA" id="ARBA00022741"/>
    </source>
</evidence>
<feature type="transmembrane region" description="Helical" evidence="7">
    <location>
        <begin position="72"/>
        <end position="92"/>
    </location>
</feature>
<feature type="transmembrane region" description="Helical" evidence="7">
    <location>
        <begin position="294"/>
        <end position="315"/>
    </location>
</feature>
<dbReference type="InterPro" id="IPR011527">
    <property type="entry name" value="ABC1_TM_dom"/>
</dbReference>
<evidence type="ECO:0000256" key="5">
    <source>
        <dbReference type="ARBA" id="ARBA00022989"/>
    </source>
</evidence>
<feature type="domain" description="ABC transporter" evidence="8">
    <location>
        <begin position="350"/>
        <end position="581"/>
    </location>
</feature>
<dbReference type="SMART" id="SM00382">
    <property type="entry name" value="AAA"/>
    <property type="match status" value="1"/>
</dbReference>
<dbReference type="SUPFAM" id="SSF52540">
    <property type="entry name" value="P-loop containing nucleoside triphosphate hydrolases"/>
    <property type="match status" value="1"/>
</dbReference>
<dbReference type="InterPro" id="IPR017871">
    <property type="entry name" value="ABC_transporter-like_CS"/>
</dbReference>
<evidence type="ECO:0000256" key="7">
    <source>
        <dbReference type="SAM" id="Phobius"/>
    </source>
</evidence>
<organism evidence="10 11">
    <name type="scientific">Saccharopolyspora terrae</name>
    <dbReference type="NCBI Taxonomy" id="2530384"/>
    <lineage>
        <taxon>Bacteria</taxon>
        <taxon>Bacillati</taxon>
        <taxon>Actinomycetota</taxon>
        <taxon>Actinomycetes</taxon>
        <taxon>Pseudonocardiales</taxon>
        <taxon>Pseudonocardiaceae</taxon>
        <taxon>Saccharopolyspora</taxon>
    </lineage>
</organism>
<dbReference type="InterPro" id="IPR036640">
    <property type="entry name" value="ABC1_TM_sf"/>
</dbReference>
<dbReference type="GO" id="GO:0016887">
    <property type="term" value="F:ATP hydrolysis activity"/>
    <property type="evidence" value="ECO:0007669"/>
    <property type="project" value="InterPro"/>
</dbReference>
<name>A0A4R4V7V9_9PSEU</name>
<dbReference type="InterPro" id="IPR027417">
    <property type="entry name" value="P-loop_NTPase"/>
</dbReference>
<gene>
    <name evidence="10" type="ORF">E1181_25540</name>
</gene>
<dbReference type="PANTHER" id="PTHR43394:SF1">
    <property type="entry name" value="ATP-BINDING CASSETTE SUB-FAMILY B MEMBER 10, MITOCHONDRIAL"/>
    <property type="match status" value="1"/>
</dbReference>
<dbReference type="EMBL" id="SMKS01000063">
    <property type="protein sequence ID" value="TDD01358.1"/>
    <property type="molecule type" value="Genomic_DNA"/>
</dbReference>
<dbReference type="InterPro" id="IPR003593">
    <property type="entry name" value="AAA+_ATPase"/>
</dbReference>
<sequence length="604" mass="63441">MELRGLARMLRHQGNTDALRASGGRLLRSTAGQSRWMLATVALTTVVQVVTAVLTPAVIGSAIDAAIRGGDLGAALGRLVLVVGVTTVAMAVDDLVSSYFGSAVTAGLRHRLIGHVLLLGVGGPRRFPAGEVLSRLTENAASPASFFPSLISVLATLMTTVGAVAGLVLIDLRLAITFLVGVPFAALLLRRFVARAGDSLQRYQHLQATIATRLLDAHQGARTIRASGTVERDIDRVVQPLEELHESGRRVWEAQRGMSWQLTLLVPLLQVAVLAVGGSALSAGDITPGELVAASSYVALAAGVVGVLDAAVAMVTCQIGAGRVAEVLDTTPTITTPDRSAPLPPGRGHLELRGVCVREDTRLVLDHVDLTIPAGTSVAIVGRSGTGKTALTSLVGRLRDPDEGVVLLDGTDVSDVELPVLRRAVTYAFERPAVLGDTIADMISYGQEQVSLAAVERAAALAQAAQFISLLPDGYDTPLARAPMSGGELQRLSLARAVLRDARLVVLDDATSSLDTATEVKVAEGLRRAWTERTSLVIAHRTATASRADLVAWLENGRIRALAPHHVLWSEPGYRAVFAAAEDDSGTRAPEPVAIAEIDTAVQQ</sequence>
<dbReference type="GO" id="GO:0005886">
    <property type="term" value="C:plasma membrane"/>
    <property type="evidence" value="ECO:0007669"/>
    <property type="project" value="UniProtKB-SubCell"/>
</dbReference>
<dbReference type="InterPro" id="IPR039421">
    <property type="entry name" value="Type_1_exporter"/>
</dbReference>
<dbReference type="AlphaFoldDB" id="A0A4R4V7V9"/>
<dbReference type="PROSITE" id="PS50893">
    <property type="entry name" value="ABC_TRANSPORTER_2"/>
    <property type="match status" value="1"/>
</dbReference>
<dbReference type="GO" id="GO:0015421">
    <property type="term" value="F:ABC-type oligopeptide transporter activity"/>
    <property type="evidence" value="ECO:0007669"/>
    <property type="project" value="TreeGrafter"/>
</dbReference>
<evidence type="ECO:0000313" key="11">
    <source>
        <dbReference type="Proteomes" id="UP000295674"/>
    </source>
</evidence>
<evidence type="ECO:0000256" key="4">
    <source>
        <dbReference type="ARBA" id="ARBA00022840"/>
    </source>
</evidence>
<evidence type="ECO:0000256" key="1">
    <source>
        <dbReference type="ARBA" id="ARBA00004651"/>
    </source>
</evidence>
<dbReference type="PROSITE" id="PS50929">
    <property type="entry name" value="ABC_TM1F"/>
    <property type="match status" value="1"/>
</dbReference>
<dbReference type="Gene3D" id="1.20.1560.10">
    <property type="entry name" value="ABC transporter type 1, transmembrane domain"/>
    <property type="match status" value="1"/>
</dbReference>
<keyword evidence="4 10" id="KW-0067">ATP-binding</keyword>
<keyword evidence="2 7" id="KW-0812">Transmembrane</keyword>
<accession>A0A4R4V7V9</accession>
<evidence type="ECO:0000256" key="2">
    <source>
        <dbReference type="ARBA" id="ARBA00022692"/>
    </source>
</evidence>
<dbReference type="Gene3D" id="3.40.50.300">
    <property type="entry name" value="P-loop containing nucleotide triphosphate hydrolases"/>
    <property type="match status" value="1"/>
</dbReference>
<reference evidence="10 11" key="1">
    <citation type="submission" date="2019-03" db="EMBL/GenBank/DDBJ databases">
        <title>Draft genome sequences of novel Actinobacteria.</title>
        <authorList>
            <person name="Sahin N."/>
            <person name="Ay H."/>
            <person name="Saygin H."/>
        </authorList>
    </citation>
    <scope>NUCLEOTIDE SEQUENCE [LARGE SCALE GENOMIC DNA]</scope>
    <source>
        <strain evidence="10 11">16K309</strain>
    </source>
</reference>
<dbReference type="Proteomes" id="UP000295674">
    <property type="component" value="Unassembled WGS sequence"/>
</dbReference>
<dbReference type="PROSITE" id="PS00211">
    <property type="entry name" value="ABC_TRANSPORTER_1"/>
    <property type="match status" value="1"/>
</dbReference>
<proteinExistence type="predicted"/>
<dbReference type="Pfam" id="PF00005">
    <property type="entry name" value="ABC_tran"/>
    <property type="match status" value="1"/>
</dbReference>
<dbReference type="RefSeq" id="WP_132678549.1">
    <property type="nucleotide sequence ID" value="NZ_SMKS01000063.1"/>
</dbReference>
<feature type="domain" description="ABC transmembrane type-1" evidence="9">
    <location>
        <begin position="39"/>
        <end position="308"/>
    </location>
</feature>
<comment type="subcellular location">
    <subcellularLocation>
        <location evidence="1">Cell membrane</location>
        <topology evidence="1">Multi-pass membrane protein</topology>
    </subcellularLocation>
</comment>
<dbReference type="Pfam" id="PF00664">
    <property type="entry name" value="ABC_membrane"/>
    <property type="match status" value="1"/>
</dbReference>
<keyword evidence="6 7" id="KW-0472">Membrane</keyword>